<dbReference type="PROSITE" id="PS50097">
    <property type="entry name" value="BTB"/>
    <property type="match status" value="1"/>
</dbReference>
<dbReference type="InterPro" id="IPR000210">
    <property type="entry name" value="BTB/POZ_dom"/>
</dbReference>
<feature type="repeat" description="ANK" evidence="6">
    <location>
        <begin position="581"/>
        <end position="613"/>
    </location>
</feature>
<proteinExistence type="predicted"/>
<evidence type="ECO:0000256" key="4">
    <source>
        <dbReference type="ARBA" id="ARBA00022833"/>
    </source>
</evidence>
<evidence type="ECO:0000256" key="3">
    <source>
        <dbReference type="ARBA" id="ARBA00022771"/>
    </source>
</evidence>
<feature type="repeat" description="ANK" evidence="6">
    <location>
        <begin position="358"/>
        <end position="380"/>
    </location>
</feature>
<protein>
    <recommendedName>
        <fullName evidence="13">Ankyrin repeat and FYVE domain-containing protein 1</fullName>
    </recommendedName>
</protein>
<accession>A0A9N9XQ40</accession>
<evidence type="ECO:0000256" key="6">
    <source>
        <dbReference type="PROSITE-ProRule" id="PRU00023"/>
    </source>
</evidence>
<dbReference type="GO" id="GO:0008270">
    <property type="term" value="F:zinc ion binding"/>
    <property type="evidence" value="ECO:0007669"/>
    <property type="project" value="UniProtKB-KW"/>
</dbReference>
<evidence type="ECO:0008006" key="13">
    <source>
        <dbReference type="Google" id="ProtNLM"/>
    </source>
</evidence>
<dbReference type="AlphaFoldDB" id="A0A9N9XQ40"/>
<evidence type="ECO:0000256" key="2">
    <source>
        <dbReference type="ARBA" id="ARBA00022737"/>
    </source>
</evidence>
<feature type="repeat" description="ANK" evidence="6">
    <location>
        <begin position="800"/>
        <end position="832"/>
    </location>
</feature>
<dbReference type="Gene3D" id="3.30.40.10">
    <property type="entry name" value="Zinc/RING finger domain, C3HC4 (zinc finger)"/>
    <property type="match status" value="1"/>
</dbReference>
<feature type="repeat" description="ANK" evidence="6">
    <location>
        <begin position="732"/>
        <end position="754"/>
    </location>
</feature>
<dbReference type="SUPFAM" id="SSF54695">
    <property type="entry name" value="POZ domain"/>
    <property type="match status" value="1"/>
</dbReference>
<evidence type="ECO:0000313" key="12">
    <source>
        <dbReference type="Proteomes" id="UP001153712"/>
    </source>
</evidence>
<sequence>MAQSSEVAKLQQHLQLLKQEYSKLQVKYREIEYKYNTLIASDIKNTDDTFASRLLKLINNLYDSETYTDIKIKLKDRVINAHKLILNARSNRWNETELNNKSELDWSDMDPEVANSILLWIYTNNLNLSSSVLTLNLIKKAHEFKLDSLVELCEQFLISVVNIRSCVKFYSVAEEIDAANLREYCSGLISAHWDDLNASDFEHMSGPLLYKMLKSKTQYPLHSAVRLQREDVVFLCLVENSSRLTDIVNLWSPTGELPLDLALRSHNDSIAATLVQHNADINIRDANGDALLHRAIKKEDSFSALFLLEHNCDATLSTRNENDSPLHLIAGANEIEDCEKIAEKLLNKNVNVNSQNRQGFTPLHIAVQADNRPIFQLLLKQDYVNVNLKTTEEHPPLYYALLKYESGDDGDDSYATLLLERDAHTSPVYSDTCNNLLQVLVLNGAEKAALYLSAKIEDSLNHVNIEGETPLHLACSKNYSKLVRCMLERGANPNLLTNEKRQSPLHYAVKNNAESCIRELIDYNQTLASLGDKKDARQPCNFNNRDIDGETPISLALDEGYNHLVPVLIEGKADINVRNSKDLTLLHQAILKEDSQTALFLLNNGGDINAVTSDYETPLQLAIHCRLPDVVDALCSKGVDMSAPDRAGSCALWAALDSGQEDVASVIESAAIFLIQAGCDLNLSRIPGVNGEGGEEAFDKKSPLHLCCQWGLEPVVRTLVEHRANVNIRDAENKTPLHVAIENQQDEIISLLLSVPEIDLSLRDRHGLSPFAAALTHRNNKAAQAILDKLPSAAEQFDSRGQNFLHIAIKKGDIESALFLLTVQVDVNSRVQDPMRTALHVAAEAGNAPAAAALLQNNADYDAVDAENDNALHIAVREGHLNVGRNPLHELCKYGKENAATICEFFLECMPNYPINTPDIMGNSPLLLAYMKGNGNLCRVLVKAKACLSSENLERITIFNYQVPTKQLLNRLLDSLAQPAPWTNTDSCQECGDHFTFLNRSHHCRHCGRALCSNCSNAEVPIVKFGEAKPVRVCRVCFDVLKTGAS</sequence>
<dbReference type="InterPro" id="IPR011333">
    <property type="entry name" value="SKP1/BTB/POZ_sf"/>
</dbReference>
<keyword evidence="2" id="KW-0677">Repeat</keyword>
<dbReference type="Gene3D" id="1.25.40.20">
    <property type="entry name" value="Ankyrin repeat-containing domain"/>
    <property type="match status" value="6"/>
</dbReference>
<dbReference type="SMART" id="SM00248">
    <property type="entry name" value="ANK"/>
    <property type="match status" value="18"/>
</dbReference>
<dbReference type="OrthoDB" id="2306477at2759"/>
<evidence type="ECO:0000259" key="9">
    <source>
        <dbReference type="PROSITE" id="PS50097"/>
    </source>
</evidence>
<dbReference type="SUPFAM" id="SSF48403">
    <property type="entry name" value="Ankyrin repeat"/>
    <property type="match status" value="4"/>
</dbReference>
<feature type="repeat" description="ANK" evidence="6">
    <location>
        <begin position="834"/>
        <end position="866"/>
    </location>
</feature>
<dbReference type="PANTHER" id="PTHR24198">
    <property type="entry name" value="ANKYRIN REPEAT AND PROTEIN KINASE DOMAIN-CONTAINING PROTEIN"/>
    <property type="match status" value="1"/>
</dbReference>
<dbReference type="InterPro" id="IPR013083">
    <property type="entry name" value="Znf_RING/FYVE/PHD"/>
</dbReference>
<dbReference type="InterPro" id="IPR036770">
    <property type="entry name" value="Ankyrin_rpt-contain_sf"/>
</dbReference>
<reference evidence="11" key="1">
    <citation type="submission" date="2022-01" db="EMBL/GenBank/DDBJ databases">
        <authorList>
            <person name="King R."/>
        </authorList>
    </citation>
    <scope>NUCLEOTIDE SEQUENCE</scope>
</reference>
<dbReference type="SMART" id="SM00064">
    <property type="entry name" value="FYVE"/>
    <property type="match status" value="1"/>
</dbReference>
<dbReference type="InterPro" id="IPR000306">
    <property type="entry name" value="Znf_FYVE"/>
</dbReference>
<keyword evidence="5 6" id="KW-0040">ANK repeat</keyword>
<dbReference type="Proteomes" id="UP001153712">
    <property type="component" value="Chromosome 14"/>
</dbReference>
<evidence type="ECO:0000256" key="8">
    <source>
        <dbReference type="SAM" id="Coils"/>
    </source>
</evidence>
<evidence type="ECO:0000259" key="10">
    <source>
        <dbReference type="PROSITE" id="PS50178"/>
    </source>
</evidence>
<dbReference type="Pfam" id="PF00651">
    <property type="entry name" value="BTB"/>
    <property type="match status" value="1"/>
</dbReference>
<gene>
    <name evidence="11" type="ORF">PHYEVI_LOCUS4070</name>
</gene>
<feature type="repeat" description="ANK" evidence="6">
    <location>
        <begin position="466"/>
        <end position="498"/>
    </location>
</feature>
<feature type="repeat" description="ANK" evidence="6">
    <location>
        <begin position="321"/>
        <end position="357"/>
    </location>
</feature>
<dbReference type="InterPro" id="IPR002110">
    <property type="entry name" value="Ankyrin_rpt"/>
</dbReference>
<feature type="repeat" description="ANK" evidence="6">
    <location>
        <begin position="699"/>
        <end position="731"/>
    </location>
</feature>
<evidence type="ECO:0000256" key="5">
    <source>
        <dbReference type="ARBA" id="ARBA00023043"/>
    </source>
</evidence>
<organism evidence="11 12">
    <name type="scientific">Phyllotreta striolata</name>
    <name type="common">Striped flea beetle</name>
    <name type="synonym">Crioceris striolata</name>
    <dbReference type="NCBI Taxonomy" id="444603"/>
    <lineage>
        <taxon>Eukaryota</taxon>
        <taxon>Metazoa</taxon>
        <taxon>Ecdysozoa</taxon>
        <taxon>Arthropoda</taxon>
        <taxon>Hexapoda</taxon>
        <taxon>Insecta</taxon>
        <taxon>Pterygota</taxon>
        <taxon>Neoptera</taxon>
        <taxon>Endopterygota</taxon>
        <taxon>Coleoptera</taxon>
        <taxon>Polyphaga</taxon>
        <taxon>Cucujiformia</taxon>
        <taxon>Chrysomeloidea</taxon>
        <taxon>Chrysomelidae</taxon>
        <taxon>Galerucinae</taxon>
        <taxon>Alticini</taxon>
        <taxon>Phyllotreta</taxon>
    </lineage>
</organism>
<dbReference type="PROSITE" id="PS50297">
    <property type="entry name" value="ANK_REP_REGION"/>
    <property type="match status" value="7"/>
</dbReference>
<feature type="coiled-coil region" evidence="8">
    <location>
        <begin position="7"/>
        <end position="34"/>
    </location>
</feature>
<feature type="domain" description="BTB" evidence="9">
    <location>
        <begin position="68"/>
        <end position="130"/>
    </location>
</feature>
<keyword evidence="8" id="KW-0175">Coiled coil</keyword>
<dbReference type="PROSITE" id="PS50088">
    <property type="entry name" value="ANK_REPEAT"/>
    <property type="match status" value="10"/>
</dbReference>
<dbReference type="EMBL" id="OU900107">
    <property type="protein sequence ID" value="CAG9857668.1"/>
    <property type="molecule type" value="Genomic_DNA"/>
</dbReference>
<name>A0A9N9XQ40_PHYSR</name>
<dbReference type="InterPro" id="IPR011011">
    <property type="entry name" value="Znf_FYVE_PHD"/>
</dbReference>
<dbReference type="SMART" id="SM00225">
    <property type="entry name" value="BTB"/>
    <property type="match status" value="1"/>
</dbReference>
<dbReference type="Pfam" id="PF01363">
    <property type="entry name" value="FYVE"/>
    <property type="match status" value="1"/>
</dbReference>
<dbReference type="SUPFAM" id="SSF57903">
    <property type="entry name" value="FYVE/PHD zinc finger"/>
    <property type="match status" value="1"/>
</dbReference>
<dbReference type="Gene3D" id="3.30.710.10">
    <property type="entry name" value="Potassium Channel Kv1.1, Chain A"/>
    <property type="match status" value="1"/>
</dbReference>
<dbReference type="PROSITE" id="PS50178">
    <property type="entry name" value="ZF_FYVE"/>
    <property type="match status" value="1"/>
</dbReference>
<dbReference type="InterPro" id="IPR017455">
    <property type="entry name" value="Znf_FYVE-rel"/>
</dbReference>
<feature type="domain" description="FYVE-type" evidence="10">
    <location>
        <begin position="982"/>
        <end position="1042"/>
    </location>
</feature>
<keyword evidence="1" id="KW-0479">Metal-binding</keyword>
<evidence type="ECO:0000313" key="11">
    <source>
        <dbReference type="EMBL" id="CAG9857668.1"/>
    </source>
</evidence>
<feature type="repeat" description="ANK" evidence="6">
    <location>
        <begin position="548"/>
        <end position="580"/>
    </location>
</feature>
<dbReference type="PANTHER" id="PTHR24198:SF165">
    <property type="entry name" value="ANKYRIN REPEAT-CONTAINING PROTEIN-RELATED"/>
    <property type="match status" value="1"/>
</dbReference>
<evidence type="ECO:0000256" key="7">
    <source>
        <dbReference type="PROSITE-ProRule" id="PRU00091"/>
    </source>
</evidence>
<dbReference type="InterPro" id="IPR049763">
    <property type="entry name" value="ANKFY1_BACK"/>
</dbReference>
<feature type="repeat" description="ANK" evidence="6">
    <location>
        <begin position="254"/>
        <end position="286"/>
    </location>
</feature>
<dbReference type="CDD" id="cd18501">
    <property type="entry name" value="BACK_ANKFY1_Rank5"/>
    <property type="match status" value="1"/>
</dbReference>
<keyword evidence="3 7" id="KW-0863">Zinc-finger</keyword>
<dbReference type="Pfam" id="PF12796">
    <property type="entry name" value="Ank_2"/>
    <property type="match status" value="5"/>
</dbReference>
<evidence type="ECO:0000256" key="1">
    <source>
        <dbReference type="ARBA" id="ARBA00022723"/>
    </source>
</evidence>
<keyword evidence="4" id="KW-0862">Zinc</keyword>
<keyword evidence="12" id="KW-1185">Reference proteome</keyword>